<dbReference type="EMBL" id="BK032817">
    <property type="protein sequence ID" value="DAF61839.1"/>
    <property type="molecule type" value="Genomic_DNA"/>
</dbReference>
<reference evidence="1" key="1">
    <citation type="journal article" date="2021" name="Proc. Natl. Acad. Sci. U.S.A.">
        <title>A Catalog of Tens of Thousands of Viruses from Human Metagenomes Reveals Hidden Associations with Chronic Diseases.</title>
        <authorList>
            <person name="Tisza M.J."/>
            <person name="Buck C.B."/>
        </authorList>
    </citation>
    <scope>NUCLEOTIDE SEQUENCE</scope>
    <source>
        <strain evidence="1">CtbgC51</strain>
    </source>
</reference>
<accession>A0A8S5TFS6</accession>
<protein>
    <submittedName>
        <fullName evidence="1">Uncharacterized protein</fullName>
    </submittedName>
</protein>
<evidence type="ECO:0000313" key="1">
    <source>
        <dbReference type="EMBL" id="DAF61839.1"/>
    </source>
</evidence>
<organism evidence="1">
    <name type="scientific">Siphoviridae sp. ctbgC51</name>
    <dbReference type="NCBI Taxonomy" id="2827901"/>
    <lineage>
        <taxon>Viruses</taxon>
        <taxon>Duplodnaviria</taxon>
        <taxon>Heunggongvirae</taxon>
        <taxon>Uroviricota</taxon>
        <taxon>Caudoviricetes</taxon>
    </lineage>
</organism>
<proteinExistence type="predicted"/>
<sequence>MDAVAYFKAYARMCDSFDSKNNITGKPCVGCPLDDIGRGCHMNDLTNNAEECVAAVEKWAKEHPVRTRQSKFLKMFPNARIESDGMPSICPIVVDKRCHNKDNDALLCLARDEEECRKCRRDFWLAEIKDEEA</sequence>
<name>A0A8S5TFS6_9CAUD</name>